<keyword evidence="9" id="KW-0472">Membrane</keyword>
<evidence type="ECO:0000313" key="13">
    <source>
        <dbReference type="EMBL" id="MBL7257498.1"/>
    </source>
</evidence>
<name>A0ABS1VS02_9ACTN</name>
<dbReference type="Gene3D" id="1.20.5.1930">
    <property type="match status" value="1"/>
</dbReference>
<keyword evidence="14" id="KW-1185">Reference proteome</keyword>
<evidence type="ECO:0000256" key="4">
    <source>
        <dbReference type="ARBA" id="ARBA00022679"/>
    </source>
</evidence>
<dbReference type="Pfam" id="PF02518">
    <property type="entry name" value="HATPase_c"/>
    <property type="match status" value="1"/>
</dbReference>
<dbReference type="InterPro" id="IPR036890">
    <property type="entry name" value="HATPase_C_sf"/>
</dbReference>
<keyword evidence="5" id="KW-0547">Nucleotide-binding</keyword>
<feature type="domain" description="Histidine kinase/HSP90-like ATPase" evidence="10">
    <location>
        <begin position="267"/>
        <end position="358"/>
    </location>
</feature>
<gene>
    <name evidence="13" type="ORF">JKJ07_24665</name>
</gene>
<dbReference type="InterPro" id="IPR055558">
    <property type="entry name" value="DUF7134"/>
</dbReference>
<evidence type="ECO:0000256" key="7">
    <source>
        <dbReference type="ARBA" id="ARBA00022840"/>
    </source>
</evidence>
<feature type="transmembrane region" description="Helical" evidence="9">
    <location>
        <begin position="121"/>
        <end position="138"/>
    </location>
</feature>
<reference evidence="13 14" key="1">
    <citation type="submission" date="2021-01" db="EMBL/GenBank/DDBJ databases">
        <title>Actinoplanes sp. nov. LDG1-01 isolated from lichen.</title>
        <authorList>
            <person name="Saeng-In P."/>
            <person name="Phongsopitanun W."/>
            <person name="Kanchanasin P."/>
            <person name="Yuki M."/>
            <person name="Kudo T."/>
            <person name="Ohkuma M."/>
            <person name="Tanasupawat S."/>
        </authorList>
    </citation>
    <scope>NUCLEOTIDE SEQUENCE [LARGE SCALE GENOMIC DNA]</scope>
    <source>
        <strain evidence="13 14">LDG1-01</strain>
    </source>
</reference>
<feature type="transmembrane region" description="Helical" evidence="9">
    <location>
        <begin position="59"/>
        <end position="92"/>
    </location>
</feature>
<comment type="catalytic activity">
    <reaction evidence="1">
        <text>ATP + protein L-histidine = ADP + protein N-phospho-L-histidine.</text>
        <dbReference type="EC" id="2.7.13.3"/>
    </reaction>
</comment>
<evidence type="ECO:0000256" key="6">
    <source>
        <dbReference type="ARBA" id="ARBA00022777"/>
    </source>
</evidence>
<dbReference type="InterPro" id="IPR003594">
    <property type="entry name" value="HATPase_dom"/>
</dbReference>
<dbReference type="PROSITE" id="PS51257">
    <property type="entry name" value="PROKAR_LIPOPROTEIN"/>
    <property type="match status" value="1"/>
</dbReference>
<dbReference type="EC" id="2.7.13.3" evidence="2"/>
<proteinExistence type="predicted"/>
<dbReference type="Proteomes" id="UP000598996">
    <property type="component" value="Unassembled WGS sequence"/>
</dbReference>
<evidence type="ECO:0000256" key="2">
    <source>
        <dbReference type="ARBA" id="ARBA00012438"/>
    </source>
</evidence>
<evidence type="ECO:0000259" key="12">
    <source>
        <dbReference type="Pfam" id="PF23539"/>
    </source>
</evidence>
<dbReference type="GO" id="GO:0016301">
    <property type="term" value="F:kinase activity"/>
    <property type="evidence" value="ECO:0007669"/>
    <property type="project" value="UniProtKB-KW"/>
</dbReference>
<evidence type="ECO:0000313" key="14">
    <source>
        <dbReference type="Proteomes" id="UP000598996"/>
    </source>
</evidence>
<evidence type="ECO:0000256" key="9">
    <source>
        <dbReference type="SAM" id="Phobius"/>
    </source>
</evidence>
<comment type="caution">
    <text evidence="13">The sequence shown here is derived from an EMBL/GenBank/DDBJ whole genome shotgun (WGS) entry which is preliminary data.</text>
</comment>
<dbReference type="Pfam" id="PF23539">
    <property type="entry name" value="DUF7134"/>
    <property type="match status" value="1"/>
</dbReference>
<evidence type="ECO:0000256" key="3">
    <source>
        <dbReference type="ARBA" id="ARBA00022553"/>
    </source>
</evidence>
<dbReference type="PANTHER" id="PTHR24421">
    <property type="entry name" value="NITRATE/NITRITE SENSOR PROTEIN NARX-RELATED"/>
    <property type="match status" value="1"/>
</dbReference>
<organism evidence="13 14">
    <name type="scientific">Paractinoplanes lichenicola</name>
    <dbReference type="NCBI Taxonomy" id="2802976"/>
    <lineage>
        <taxon>Bacteria</taxon>
        <taxon>Bacillati</taxon>
        <taxon>Actinomycetota</taxon>
        <taxon>Actinomycetes</taxon>
        <taxon>Micromonosporales</taxon>
        <taxon>Micromonosporaceae</taxon>
        <taxon>Paractinoplanes</taxon>
    </lineage>
</organism>
<keyword evidence="6 13" id="KW-0418">Kinase</keyword>
<accession>A0ABS1VS02</accession>
<keyword evidence="4" id="KW-0808">Transferase</keyword>
<dbReference type="Pfam" id="PF07730">
    <property type="entry name" value="HisKA_3"/>
    <property type="match status" value="1"/>
</dbReference>
<dbReference type="PANTHER" id="PTHR24421:SF10">
    <property type="entry name" value="NITRATE_NITRITE SENSOR PROTEIN NARQ"/>
    <property type="match status" value="1"/>
</dbReference>
<dbReference type="RefSeq" id="WP_202994112.1">
    <property type="nucleotide sequence ID" value="NZ_JAENHO010000007.1"/>
</dbReference>
<dbReference type="SUPFAM" id="SSF55874">
    <property type="entry name" value="ATPase domain of HSP90 chaperone/DNA topoisomerase II/histidine kinase"/>
    <property type="match status" value="1"/>
</dbReference>
<keyword evidence="9" id="KW-1133">Transmembrane helix</keyword>
<protein>
    <recommendedName>
        <fullName evidence="2">histidine kinase</fullName>
        <ecNumber evidence="2">2.7.13.3</ecNumber>
    </recommendedName>
</protein>
<sequence length="362" mass="38213">MRTRPQPIDVLVAALTLVACLVIQTGRTGATAPGTSLLDWTAVILPCVPLLWRSQWPPAVFGAVIALIGLGGALGARTPAIFLIPLVALYAVARHRPARPAWAAVTVTILAGLVTRPGWTAFIAVSVVIVAIAVIGINQRTRQAYLTALEADRDQRARLAVADERTRIAREMHDVVAHHLTVMVALSEGAAAAPQQATPVMTQVAVTGRQALAEMRRLVGVLRDDGGRTPQPGLGQLDELIDQVRGAGLDVTLTREGQPKAWGPGAELTIFRIVQEALTNTLKHVGPGAGVQVRLAYGPDEATIDVVDDGGGRVAREPGPADRHGLIGMAERAAAYGGRVDAGPREGAGWRVHARLRIKEAV</sequence>
<keyword evidence="9" id="KW-0812">Transmembrane</keyword>
<dbReference type="InterPro" id="IPR050482">
    <property type="entry name" value="Sensor_HK_TwoCompSys"/>
</dbReference>
<keyword evidence="8" id="KW-0902">Two-component regulatory system</keyword>
<evidence type="ECO:0000256" key="1">
    <source>
        <dbReference type="ARBA" id="ARBA00000085"/>
    </source>
</evidence>
<evidence type="ECO:0000256" key="8">
    <source>
        <dbReference type="ARBA" id="ARBA00023012"/>
    </source>
</evidence>
<keyword evidence="7" id="KW-0067">ATP-binding</keyword>
<dbReference type="CDD" id="cd16917">
    <property type="entry name" value="HATPase_UhpB-NarQ-NarX-like"/>
    <property type="match status" value="1"/>
</dbReference>
<keyword evidence="3" id="KW-0597">Phosphoprotein</keyword>
<feature type="domain" description="DUF7134" evidence="12">
    <location>
        <begin position="1"/>
        <end position="134"/>
    </location>
</feature>
<dbReference type="InterPro" id="IPR011712">
    <property type="entry name" value="Sig_transdc_His_kin_sub3_dim/P"/>
</dbReference>
<evidence type="ECO:0000259" key="10">
    <source>
        <dbReference type="Pfam" id="PF02518"/>
    </source>
</evidence>
<feature type="domain" description="Signal transduction histidine kinase subgroup 3 dimerisation and phosphoacceptor" evidence="11">
    <location>
        <begin position="164"/>
        <end position="225"/>
    </location>
</feature>
<dbReference type="EMBL" id="JAENHO010000007">
    <property type="protein sequence ID" value="MBL7257498.1"/>
    <property type="molecule type" value="Genomic_DNA"/>
</dbReference>
<evidence type="ECO:0000259" key="11">
    <source>
        <dbReference type="Pfam" id="PF07730"/>
    </source>
</evidence>
<evidence type="ECO:0000256" key="5">
    <source>
        <dbReference type="ARBA" id="ARBA00022741"/>
    </source>
</evidence>
<dbReference type="Gene3D" id="3.30.565.10">
    <property type="entry name" value="Histidine kinase-like ATPase, C-terminal domain"/>
    <property type="match status" value="1"/>
</dbReference>